<evidence type="ECO:0000259" key="1">
    <source>
        <dbReference type="Pfam" id="PF12728"/>
    </source>
</evidence>
<dbReference type="RefSeq" id="WP_101398388.1">
    <property type="nucleotide sequence ID" value="NZ_PCHH01000001.1"/>
</dbReference>
<evidence type="ECO:0000313" key="3">
    <source>
        <dbReference type="Proteomes" id="UP000233762"/>
    </source>
</evidence>
<gene>
    <name evidence="2" type="ORF">CQR50_0507</name>
</gene>
<proteinExistence type="predicted"/>
<organism evidence="2 3">
    <name type="scientific">Bifidobacterium pseudolongum subsp. globosum</name>
    <dbReference type="NCBI Taxonomy" id="1690"/>
    <lineage>
        <taxon>Bacteria</taxon>
        <taxon>Bacillati</taxon>
        <taxon>Actinomycetota</taxon>
        <taxon>Actinomycetes</taxon>
        <taxon>Bifidobacteriales</taxon>
        <taxon>Bifidobacteriaceae</taxon>
        <taxon>Bifidobacterium</taxon>
    </lineage>
</organism>
<dbReference type="Pfam" id="PF12728">
    <property type="entry name" value="HTH_17"/>
    <property type="match status" value="1"/>
</dbReference>
<feature type="domain" description="Helix-turn-helix" evidence="1">
    <location>
        <begin position="10"/>
        <end position="58"/>
    </location>
</feature>
<dbReference type="AlphaFoldDB" id="A0A2N3R7D1"/>
<reference evidence="2 3" key="1">
    <citation type="submission" date="2017-10" db="EMBL/GenBank/DDBJ databases">
        <title>Bifidobacterium genomics.</title>
        <authorList>
            <person name="Lugli G.A."/>
            <person name="Milani C."/>
            <person name="Mancabelli L."/>
        </authorList>
    </citation>
    <scope>NUCLEOTIDE SEQUENCE [LARGE SCALE GENOMIC DNA]</scope>
    <source>
        <strain evidence="2 3">1520B</strain>
    </source>
</reference>
<comment type="caution">
    <text evidence="2">The sequence shown here is derived from an EMBL/GenBank/DDBJ whole genome shotgun (WGS) entry which is preliminary data.</text>
</comment>
<name>A0A2N3R7D1_9BIFI</name>
<evidence type="ECO:0000313" key="2">
    <source>
        <dbReference type="EMBL" id="PKV05252.1"/>
    </source>
</evidence>
<accession>A0A2N3R7D1</accession>
<sequence length="63" mass="7341">MSLAQEEPLYVSVTEAKRLLGFKDRRTIYKLIRRGYLKARKINDKTFRVNYASIKAFAGEVSE</sequence>
<dbReference type="Proteomes" id="UP000233762">
    <property type="component" value="Unassembled WGS sequence"/>
</dbReference>
<protein>
    <recommendedName>
        <fullName evidence="1">Helix-turn-helix domain-containing protein</fullName>
    </recommendedName>
</protein>
<dbReference type="EMBL" id="PCHH01000001">
    <property type="protein sequence ID" value="PKV05252.1"/>
    <property type="molecule type" value="Genomic_DNA"/>
</dbReference>
<dbReference type="InterPro" id="IPR041657">
    <property type="entry name" value="HTH_17"/>
</dbReference>